<reference evidence="3" key="1">
    <citation type="submission" date="2021-02" db="EMBL/GenBank/DDBJ databases">
        <authorList>
            <person name="Nieuwenhuis M."/>
            <person name="Van De Peppel L.J.J."/>
        </authorList>
    </citation>
    <scope>NUCLEOTIDE SEQUENCE</scope>
    <source>
        <strain evidence="3">D49</strain>
    </source>
</reference>
<dbReference type="InterPro" id="IPR006073">
    <property type="entry name" value="GTP-bd"/>
</dbReference>
<dbReference type="GO" id="GO:0005525">
    <property type="term" value="F:GTP binding"/>
    <property type="evidence" value="ECO:0007669"/>
    <property type="project" value="InterPro"/>
</dbReference>
<keyword evidence="1" id="KW-0472">Membrane</keyword>
<dbReference type="InterPro" id="IPR027417">
    <property type="entry name" value="P-loop_NTPase"/>
</dbReference>
<gene>
    <name evidence="3" type="ORF">H0H81_003661</name>
</gene>
<proteinExistence type="predicted"/>
<keyword evidence="4" id="KW-1185">Reference proteome</keyword>
<keyword evidence="1" id="KW-0812">Transmembrane</keyword>
<organism evidence="3 4">
    <name type="scientific">Sphagnurus paluster</name>
    <dbReference type="NCBI Taxonomy" id="117069"/>
    <lineage>
        <taxon>Eukaryota</taxon>
        <taxon>Fungi</taxon>
        <taxon>Dikarya</taxon>
        <taxon>Basidiomycota</taxon>
        <taxon>Agaricomycotina</taxon>
        <taxon>Agaricomycetes</taxon>
        <taxon>Agaricomycetidae</taxon>
        <taxon>Agaricales</taxon>
        <taxon>Tricholomatineae</taxon>
        <taxon>Lyophyllaceae</taxon>
        <taxon>Sphagnurus</taxon>
    </lineage>
</organism>
<dbReference type="OrthoDB" id="391988at2759"/>
<dbReference type="Pfam" id="PF01926">
    <property type="entry name" value="MMR_HSR1"/>
    <property type="match status" value="1"/>
</dbReference>
<evidence type="ECO:0000259" key="2">
    <source>
        <dbReference type="Pfam" id="PF01926"/>
    </source>
</evidence>
<protein>
    <recommendedName>
        <fullName evidence="2">G domain-containing protein</fullName>
    </recommendedName>
</protein>
<keyword evidence="1" id="KW-1133">Transmembrane helix</keyword>
<reference evidence="3" key="2">
    <citation type="submission" date="2021-10" db="EMBL/GenBank/DDBJ databases">
        <title>Phylogenomics reveals ancestral predisposition of the termite-cultivated fungus Termitomyces towards a domesticated lifestyle.</title>
        <authorList>
            <person name="Auxier B."/>
            <person name="Grum-Grzhimaylo A."/>
            <person name="Cardenas M.E."/>
            <person name="Lodge J.D."/>
            <person name="Laessoe T."/>
            <person name="Pedersen O."/>
            <person name="Smith M.E."/>
            <person name="Kuyper T.W."/>
            <person name="Franco-Molano E.A."/>
            <person name="Baroni T.J."/>
            <person name="Aanen D.K."/>
        </authorList>
    </citation>
    <scope>NUCLEOTIDE SEQUENCE</scope>
    <source>
        <strain evidence="3">D49</strain>
    </source>
</reference>
<name>A0A9P7KHK2_9AGAR</name>
<dbReference type="EMBL" id="JABCKI010000098">
    <property type="protein sequence ID" value="KAG5652781.1"/>
    <property type="molecule type" value="Genomic_DNA"/>
</dbReference>
<sequence length="622" mass="69859">MSSNDSEEPIQISKITLWQHPEESRNFRRCTVSIDGKTLPEIEWNKEAQNRWSLTSHPALTVRTRLSIDLRIRPDGVFGIFRNKHQRRFDIDSQKLLEMRGKSSWSTEHGGVALTLDFGLGPITHDAYDGKGLKPTTAEILRICPRFRILVIGKSGVGKSSLINKAFGLTQAKVSKNSRGEADINKELWSPENSRFVLHDSLGFEGGETENLNIVRNFISERQAMSETKDKLHAIWLCFEIPPSGGRVLETGTEQLLKDKVAGKLGPVPVISVFTKYDNFVNSDAYDEDGELSEADFESRARTKLDELCFKPFKECVGEVNVPYVVVSTKPKYKDTLDELISRTQELVVNYIESAGIVTGIAQRASREVKIETLITVGRKKYWQCIGAGFNLPGHTIRQYLEVIHTDIINVWNFNDPHMYLSCEAFRQMMYTTMEVQVPQDGSPGNKALFGGVSLVGTLAGVVSGLAAPAAPIVVPIAAAVVLAVWLNDVYTQSRIMLQRLMTYIVQLIVITQLVSWLQETFKVEEEELTRRIIKLSVEVYKRSGQGETIEAEVKQYAIHANLMAPNAAFQKIVELIQKSRIAFKTNLVSSKTAELFKNFEINAPDDKWDIISETQSVDQSK</sequence>
<evidence type="ECO:0000256" key="1">
    <source>
        <dbReference type="SAM" id="Phobius"/>
    </source>
</evidence>
<dbReference type="AlphaFoldDB" id="A0A9P7KHK2"/>
<comment type="caution">
    <text evidence="3">The sequence shown here is derived from an EMBL/GenBank/DDBJ whole genome shotgun (WGS) entry which is preliminary data.</text>
</comment>
<dbReference type="Gene3D" id="3.40.50.300">
    <property type="entry name" value="P-loop containing nucleotide triphosphate hydrolases"/>
    <property type="match status" value="1"/>
</dbReference>
<accession>A0A9P7KHK2</accession>
<evidence type="ECO:0000313" key="3">
    <source>
        <dbReference type="EMBL" id="KAG5652781.1"/>
    </source>
</evidence>
<feature type="domain" description="G" evidence="2">
    <location>
        <begin position="148"/>
        <end position="223"/>
    </location>
</feature>
<dbReference type="SUPFAM" id="SSF52540">
    <property type="entry name" value="P-loop containing nucleoside triphosphate hydrolases"/>
    <property type="match status" value="1"/>
</dbReference>
<feature type="transmembrane region" description="Helical" evidence="1">
    <location>
        <begin position="473"/>
        <end position="489"/>
    </location>
</feature>
<evidence type="ECO:0000313" key="4">
    <source>
        <dbReference type="Proteomes" id="UP000717328"/>
    </source>
</evidence>
<dbReference type="Proteomes" id="UP000717328">
    <property type="component" value="Unassembled WGS sequence"/>
</dbReference>